<feature type="compositionally biased region" description="Basic and acidic residues" evidence="1">
    <location>
        <begin position="1"/>
        <end position="10"/>
    </location>
</feature>
<accession>A0A6A5QVT0</accession>
<gene>
    <name evidence="2" type="ORF">BDU57DRAFT_142667</name>
</gene>
<evidence type="ECO:0000256" key="1">
    <source>
        <dbReference type="SAM" id="MobiDB-lite"/>
    </source>
</evidence>
<feature type="compositionally biased region" description="Basic residues" evidence="1">
    <location>
        <begin position="50"/>
        <end position="64"/>
    </location>
</feature>
<name>A0A6A5QVT0_AMPQU</name>
<feature type="region of interest" description="Disordered" evidence="1">
    <location>
        <begin position="1"/>
        <end position="22"/>
    </location>
</feature>
<reference evidence="2" key="1">
    <citation type="journal article" date="2020" name="Stud. Mycol.">
        <title>101 Dothideomycetes genomes: a test case for predicting lifestyles and emergence of pathogens.</title>
        <authorList>
            <person name="Haridas S."/>
            <person name="Albert R."/>
            <person name="Binder M."/>
            <person name="Bloem J."/>
            <person name="Labutti K."/>
            <person name="Salamov A."/>
            <person name="Andreopoulos B."/>
            <person name="Baker S."/>
            <person name="Barry K."/>
            <person name="Bills G."/>
            <person name="Bluhm B."/>
            <person name="Cannon C."/>
            <person name="Castanera R."/>
            <person name="Culley D."/>
            <person name="Daum C."/>
            <person name="Ezra D."/>
            <person name="Gonzalez J."/>
            <person name="Henrissat B."/>
            <person name="Kuo A."/>
            <person name="Liang C."/>
            <person name="Lipzen A."/>
            <person name="Lutzoni F."/>
            <person name="Magnuson J."/>
            <person name="Mondo S."/>
            <person name="Nolan M."/>
            <person name="Ohm R."/>
            <person name="Pangilinan J."/>
            <person name="Park H.-J."/>
            <person name="Ramirez L."/>
            <person name="Alfaro M."/>
            <person name="Sun H."/>
            <person name="Tritt A."/>
            <person name="Yoshinaga Y."/>
            <person name="Zwiers L.-H."/>
            <person name="Turgeon B."/>
            <person name="Goodwin S."/>
            <person name="Spatafora J."/>
            <person name="Crous P."/>
            <person name="Grigoriev I."/>
        </authorList>
    </citation>
    <scope>NUCLEOTIDE SEQUENCE</scope>
    <source>
        <strain evidence="2">HMLAC05119</strain>
    </source>
</reference>
<proteinExistence type="predicted"/>
<feature type="region of interest" description="Disordered" evidence="1">
    <location>
        <begin position="43"/>
        <end position="72"/>
    </location>
</feature>
<dbReference type="EMBL" id="ML979133">
    <property type="protein sequence ID" value="KAF1919469.1"/>
    <property type="molecule type" value="Genomic_DNA"/>
</dbReference>
<dbReference type="Proteomes" id="UP000800096">
    <property type="component" value="Unassembled WGS sequence"/>
</dbReference>
<keyword evidence="3" id="KW-1185">Reference proteome</keyword>
<protein>
    <submittedName>
        <fullName evidence="2">Uncharacterized protein</fullName>
    </submittedName>
</protein>
<evidence type="ECO:0000313" key="3">
    <source>
        <dbReference type="Proteomes" id="UP000800096"/>
    </source>
</evidence>
<organism evidence="2 3">
    <name type="scientific">Ampelomyces quisqualis</name>
    <name type="common">Powdery mildew agent</name>
    <dbReference type="NCBI Taxonomy" id="50730"/>
    <lineage>
        <taxon>Eukaryota</taxon>
        <taxon>Fungi</taxon>
        <taxon>Dikarya</taxon>
        <taxon>Ascomycota</taxon>
        <taxon>Pezizomycotina</taxon>
        <taxon>Dothideomycetes</taxon>
        <taxon>Pleosporomycetidae</taxon>
        <taxon>Pleosporales</taxon>
        <taxon>Pleosporineae</taxon>
        <taxon>Phaeosphaeriaceae</taxon>
        <taxon>Ampelomyces</taxon>
    </lineage>
</organism>
<sequence>MACCFQRERAPPPPTHGLHASPSLPIPSSLLWVLSAKREGERRVGGERGRRLRSSRVRRRRGGRSAKSSWDRRDGGRWLVCVLSVSSCVLRRGGSLTTWEGDE</sequence>
<evidence type="ECO:0000313" key="2">
    <source>
        <dbReference type="EMBL" id="KAF1919469.1"/>
    </source>
</evidence>
<dbReference type="AlphaFoldDB" id="A0A6A5QVT0"/>